<dbReference type="OrthoDB" id="385235at2759"/>
<dbReference type="Proteomes" id="UP000235965">
    <property type="component" value="Unassembled WGS sequence"/>
</dbReference>
<organism evidence="1 2">
    <name type="scientific">Cryptotermes secundus</name>
    <dbReference type="NCBI Taxonomy" id="105785"/>
    <lineage>
        <taxon>Eukaryota</taxon>
        <taxon>Metazoa</taxon>
        <taxon>Ecdysozoa</taxon>
        <taxon>Arthropoda</taxon>
        <taxon>Hexapoda</taxon>
        <taxon>Insecta</taxon>
        <taxon>Pterygota</taxon>
        <taxon>Neoptera</taxon>
        <taxon>Polyneoptera</taxon>
        <taxon>Dictyoptera</taxon>
        <taxon>Blattodea</taxon>
        <taxon>Blattoidea</taxon>
        <taxon>Termitoidae</taxon>
        <taxon>Kalotermitidae</taxon>
        <taxon>Cryptotermitinae</taxon>
        <taxon>Cryptotermes</taxon>
    </lineage>
</organism>
<gene>
    <name evidence="1" type="ORF">B7P43_G00958</name>
</gene>
<dbReference type="AlphaFoldDB" id="A0A2J7PG58"/>
<evidence type="ECO:0000313" key="2">
    <source>
        <dbReference type="Proteomes" id="UP000235965"/>
    </source>
</evidence>
<name>A0A2J7PG58_9NEOP</name>
<reference evidence="1 2" key="1">
    <citation type="submission" date="2017-12" db="EMBL/GenBank/DDBJ databases">
        <title>Hemimetabolous genomes reveal molecular basis of termite eusociality.</title>
        <authorList>
            <person name="Harrison M.C."/>
            <person name="Jongepier E."/>
            <person name="Robertson H.M."/>
            <person name="Arning N."/>
            <person name="Bitard-Feildel T."/>
            <person name="Chao H."/>
            <person name="Childers C.P."/>
            <person name="Dinh H."/>
            <person name="Doddapaneni H."/>
            <person name="Dugan S."/>
            <person name="Gowin J."/>
            <person name="Greiner C."/>
            <person name="Han Y."/>
            <person name="Hu H."/>
            <person name="Hughes D.S.T."/>
            <person name="Huylmans A.-K."/>
            <person name="Kemena C."/>
            <person name="Kremer L.P.M."/>
            <person name="Lee S.L."/>
            <person name="Lopez-Ezquerra A."/>
            <person name="Mallet L."/>
            <person name="Monroy-Kuhn J.M."/>
            <person name="Moser A."/>
            <person name="Murali S.C."/>
            <person name="Muzny D.M."/>
            <person name="Otani S."/>
            <person name="Piulachs M.-D."/>
            <person name="Poelchau M."/>
            <person name="Qu J."/>
            <person name="Schaub F."/>
            <person name="Wada-Katsumata A."/>
            <person name="Worley K.C."/>
            <person name="Xie Q."/>
            <person name="Ylla G."/>
            <person name="Poulsen M."/>
            <person name="Gibbs R.A."/>
            <person name="Schal C."/>
            <person name="Richards S."/>
            <person name="Belles X."/>
            <person name="Korb J."/>
            <person name="Bornberg-Bauer E."/>
        </authorList>
    </citation>
    <scope>NUCLEOTIDE SEQUENCE [LARGE SCALE GENOMIC DNA]</scope>
    <source>
        <tissue evidence="1">Whole body</tissue>
    </source>
</reference>
<dbReference type="EMBL" id="NEVH01025635">
    <property type="protein sequence ID" value="PNF15315.1"/>
    <property type="molecule type" value="Genomic_DNA"/>
</dbReference>
<protein>
    <submittedName>
        <fullName evidence="1">Uncharacterized protein</fullName>
    </submittedName>
</protein>
<evidence type="ECO:0000313" key="1">
    <source>
        <dbReference type="EMBL" id="PNF15315.1"/>
    </source>
</evidence>
<sequence length="319" mass="36062">MLLQLVDRWNGDMSVDALTATLLYLNKMGVSVYHPVMQKLISRCESAVECYGPRFPLSALSRFAVAVHSRRGLWPIFVAKMMLPRILAGIESCNNVADFQYLSICLINICQLVNCTLLNAYKSKVDDLVGNGIITAQDSKAITKAVRFLNLPQWSHQNDPTIRKLLLVLKGNICGVSPTDLITIHKVLQNMLEPADIVDEMHEAASQLLSQVENEGVSSSPIAFKCITDLLSCLVSFSSPTQKLALEKLVQQHIEEYSSALYFPALFRILRQLNTSNVELYDAFWTRTLDIMQNMPTEREYYKLFQVSHRLVQEIHILL</sequence>
<accession>A0A2J7PG58</accession>
<comment type="caution">
    <text evidence="1">The sequence shown here is derived from an EMBL/GenBank/DDBJ whole genome shotgun (WGS) entry which is preliminary data.</text>
</comment>
<proteinExistence type="predicted"/>
<keyword evidence="2" id="KW-1185">Reference proteome</keyword>